<accession>A0A1E5E214</accession>
<organism evidence="2 3">
    <name type="scientific">Vibrio rumoiensis 1S-45</name>
    <dbReference type="NCBI Taxonomy" id="1188252"/>
    <lineage>
        <taxon>Bacteria</taxon>
        <taxon>Pseudomonadati</taxon>
        <taxon>Pseudomonadota</taxon>
        <taxon>Gammaproteobacteria</taxon>
        <taxon>Vibrionales</taxon>
        <taxon>Vibrionaceae</taxon>
        <taxon>Vibrio</taxon>
    </lineage>
</organism>
<dbReference type="OrthoDB" id="103324at2"/>
<evidence type="ECO:0000313" key="3">
    <source>
        <dbReference type="Proteomes" id="UP000094070"/>
    </source>
</evidence>
<dbReference type="Gene3D" id="3.50.50.60">
    <property type="entry name" value="FAD/NAD(P)-binding domain"/>
    <property type="match status" value="1"/>
</dbReference>
<dbReference type="RefSeq" id="WP_017024910.1">
    <property type="nucleotide sequence ID" value="NZ_AJYK02000062.1"/>
</dbReference>
<comment type="caution">
    <text evidence="2">The sequence shown here is derived from an EMBL/GenBank/DDBJ whole genome shotgun (WGS) entry which is preliminary data.</text>
</comment>
<dbReference type="SUPFAM" id="SSF51905">
    <property type="entry name" value="FAD/NAD(P)-binding domain"/>
    <property type="match status" value="1"/>
</dbReference>
<protein>
    <submittedName>
        <fullName evidence="2">FAD-dependent oxidoreductase</fullName>
    </submittedName>
</protein>
<keyword evidence="3" id="KW-1185">Reference proteome</keyword>
<dbReference type="InterPro" id="IPR002938">
    <property type="entry name" value="FAD-bd"/>
</dbReference>
<sequence>MIEKQRTSVVIIGAGPSGSVAAAILKQHDVDCIVLERSTFPRFSIGESLLPACMESLKKAKLFDAVNKAGYQFKNGAAFRRNGKYTHFDFTQKYTEGEGTTFQVQRGPFDKLLADEAQKQGVEIRYQHTVTAVDVNLEKPILSVIDEQQQPYQIEADFILDASGYGRVLPRLLDLESPSGLPPRKAMFTHVTDNITENLATELNYDRNKITIYVHPKHADVWYWLIPFSNGRCSVGVVATPEFFDSYPQDEITALKQLTQEEPHLGQLFRDADFCHASGTIGGYSANVKHLAANNYAMLGNAGEFLDPVFSSGVTIAMKSAELATDVLVRQLKGEAVDWQQDYAKPLMVGVNTFRAYVEGWYDGRFQNVVFFENANPDIKKKISSILAGYAWDTNNPYVASPQKRLSTLAEICSIK</sequence>
<dbReference type="Pfam" id="PF01494">
    <property type="entry name" value="FAD_binding_3"/>
    <property type="match status" value="1"/>
</dbReference>
<dbReference type="EMBL" id="AJYK02000062">
    <property type="protein sequence ID" value="OEF25455.1"/>
    <property type="molecule type" value="Genomic_DNA"/>
</dbReference>
<dbReference type="STRING" id="1188252.A1QC_08775"/>
<dbReference type="PANTHER" id="PTHR43747">
    <property type="entry name" value="FAD-BINDING PROTEIN"/>
    <property type="match status" value="1"/>
</dbReference>
<name>A0A1E5E214_9VIBR</name>
<proteinExistence type="predicted"/>
<dbReference type="GO" id="GO:0071949">
    <property type="term" value="F:FAD binding"/>
    <property type="evidence" value="ECO:0007669"/>
    <property type="project" value="InterPro"/>
</dbReference>
<dbReference type="eggNOG" id="COG0644">
    <property type="taxonomic scope" value="Bacteria"/>
</dbReference>
<gene>
    <name evidence="2" type="ORF">A1QC_08775</name>
</gene>
<dbReference type="PANTHER" id="PTHR43747:SF1">
    <property type="entry name" value="SLR1998 PROTEIN"/>
    <property type="match status" value="1"/>
</dbReference>
<dbReference type="InterPro" id="IPR036188">
    <property type="entry name" value="FAD/NAD-bd_sf"/>
</dbReference>
<feature type="domain" description="FAD-binding" evidence="1">
    <location>
        <begin position="6"/>
        <end position="176"/>
    </location>
</feature>
<evidence type="ECO:0000259" key="1">
    <source>
        <dbReference type="Pfam" id="PF01494"/>
    </source>
</evidence>
<dbReference type="Proteomes" id="UP000094070">
    <property type="component" value="Unassembled WGS sequence"/>
</dbReference>
<evidence type="ECO:0000313" key="2">
    <source>
        <dbReference type="EMBL" id="OEF25455.1"/>
    </source>
</evidence>
<dbReference type="AlphaFoldDB" id="A0A1E5E214"/>
<reference evidence="2 3" key="1">
    <citation type="journal article" date="2012" name="Science">
        <title>Ecological populations of bacteria act as socially cohesive units of antibiotic production and resistance.</title>
        <authorList>
            <person name="Cordero O.X."/>
            <person name="Wildschutte H."/>
            <person name="Kirkup B."/>
            <person name="Proehl S."/>
            <person name="Ngo L."/>
            <person name="Hussain F."/>
            <person name="Le Roux F."/>
            <person name="Mincer T."/>
            <person name="Polz M.F."/>
        </authorList>
    </citation>
    <scope>NUCLEOTIDE SEQUENCE [LARGE SCALE GENOMIC DNA]</scope>
    <source>
        <strain evidence="2 3">1S-45</strain>
    </source>
</reference>
<dbReference type="InterPro" id="IPR050816">
    <property type="entry name" value="Flavin-dep_Halogenase_NPB"/>
</dbReference>